<dbReference type="Proteomes" id="UP000515591">
    <property type="component" value="Chromosome"/>
</dbReference>
<dbReference type="AlphaFoldDB" id="A0A6S5RRX5"/>
<protein>
    <submittedName>
        <fullName evidence="1">Uncharacterized protein</fullName>
    </submittedName>
</protein>
<organism evidence="1 2">
    <name type="scientific">Metapseudomonas otitidis</name>
    <dbReference type="NCBI Taxonomy" id="319939"/>
    <lineage>
        <taxon>Bacteria</taxon>
        <taxon>Pseudomonadati</taxon>
        <taxon>Pseudomonadota</taxon>
        <taxon>Gammaproteobacteria</taxon>
        <taxon>Pseudomonadales</taxon>
        <taxon>Pseudomonadaceae</taxon>
        <taxon>Metapseudomonas</taxon>
    </lineage>
</organism>
<proteinExistence type="predicted"/>
<evidence type="ECO:0000313" key="2">
    <source>
        <dbReference type="Proteomes" id="UP000515591"/>
    </source>
</evidence>
<gene>
    <name evidence="1" type="ORF">WP8S17C03_30560</name>
</gene>
<accession>A0A6S5RRX5</accession>
<sequence length="115" mass="12425">MAMTKTSKAGGLGIQCRELTVEEIRDWLKSMQAQADAPDLVGDSLLPDFTLADLERMTDATAEQLGGMTPSELRELGEDCKAVNPDFFDLRARVSEAGRQLLAKLSGSLNETPPA</sequence>
<dbReference type="RefSeq" id="WP_182850159.1">
    <property type="nucleotide sequence ID" value="NZ_AP022213.1"/>
</dbReference>
<name>A0A6S5RRX5_9GAMM</name>
<reference evidence="1 2" key="1">
    <citation type="submission" date="2019-12" db="EMBL/GenBank/DDBJ databases">
        <title>complete genome sequences of Pseudomonas otitidis str. WP8-S17-CRE-03 isolated from wastewater treatment plant effluent.</title>
        <authorList>
            <person name="Sekizuka T."/>
            <person name="Itokawa K."/>
            <person name="Yatsu K."/>
            <person name="Inamine Y."/>
            <person name="Kuroda M."/>
        </authorList>
    </citation>
    <scope>NUCLEOTIDE SEQUENCE [LARGE SCALE GENOMIC DNA]</scope>
    <source>
        <strain evidence="1 2">WP8-S17-CRE-03</strain>
    </source>
</reference>
<evidence type="ECO:0000313" key="1">
    <source>
        <dbReference type="EMBL" id="BBT17007.1"/>
    </source>
</evidence>
<dbReference type="EMBL" id="AP022213">
    <property type="protein sequence ID" value="BBT17007.1"/>
    <property type="molecule type" value="Genomic_DNA"/>
</dbReference>